<protein>
    <submittedName>
        <fullName evidence="1">Uncharacterized protein</fullName>
    </submittedName>
</protein>
<evidence type="ECO:0000313" key="1">
    <source>
        <dbReference type="EMBL" id="JAD30163.1"/>
    </source>
</evidence>
<proteinExistence type="predicted"/>
<name>A0A0A8YXP3_ARUDO</name>
<accession>A0A0A8YXP3</accession>
<reference evidence="1" key="1">
    <citation type="submission" date="2014-09" db="EMBL/GenBank/DDBJ databases">
        <authorList>
            <person name="Magalhaes I.L.F."/>
            <person name="Oliveira U."/>
            <person name="Santos F.R."/>
            <person name="Vidigal T.H.D.A."/>
            <person name="Brescovit A.D."/>
            <person name="Santos A.J."/>
        </authorList>
    </citation>
    <scope>NUCLEOTIDE SEQUENCE</scope>
    <source>
        <tissue evidence="1">Shoot tissue taken approximately 20 cm above the soil surface</tissue>
    </source>
</reference>
<dbReference type="AlphaFoldDB" id="A0A0A8YXP3"/>
<sequence length="72" mass="8617">MIRKTVAEVGDCKYASSGAPYWKRVGDVIERLNRWPVPKPYWRRRNDPESKDEADTKERYGYIIDGQKFFYL</sequence>
<organism evidence="1">
    <name type="scientific">Arundo donax</name>
    <name type="common">Giant reed</name>
    <name type="synonym">Donax arundinaceus</name>
    <dbReference type="NCBI Taxonomy" id="35708"/>
    <lineage>
        <taxon>Eukaryota</taxon>
        <taxon>Viridiplantae</taxon>
        <taxon>Streptophyta</taxon>
        <taxon>Embryophyta</taxon>
        <taxon>Tracheophyta</taxon>
        <taxon>Spermatophyta</taxon>
        <taxon>Magnoliopsida</taxon>
        <taxon>Liliopsida</taxon>
        <taxon>Poales</taxon>
        <taxon>Poaceae</taxon>
        <taxon>PACMAD clade</taxon>
        <taxon>Arundinoideae</taxon>
        <taxon>Arundineae</taxon>
        <taxon>Arundo</taxon>
    </lineage>
</organism>
<dbReference type="EMBL" id="GBRH01267732">
    <property type="protein sequence ID" value="JAD30163.1"/>
    <property type="molecule type" value="Transcribed_RNA"/>
</dbReference>
<reference evidence="1" key="2">
    <citation type="journal article" date="2015" name="Data Brief">
        <title>Shoot transcriptome of the giant reed, Arundo donax.</title>
        <authorList>
            <person name="Barrero R.A."/>
            <person name="Guerrero F.D."/>
            <person name="Moolhuijzen P."/>
            <person name="Goolsby J.A."/>
            <person name="Tidwell J."/>
            <person name="Bellgard S.E."/>
            <person name="Bellgard M.I."/>
        </authorList>
    </citation>
    <scope>NUCLEOTIDE SEQUENCE</scope>
    <source>
        <tissue evidence="1">Shoot tissue taken approximately 20 cm above the soil surface</tissue>
    </source>
</reference>